<feature type="transmembrane region" description="Helical" evidence="6">
    <location>
        <begin position="265"/>
        <end position="284"/>
    </location>
</feature>
<feature type="transmembrane region" description="Helical" evidence="6">
    <location>
        <begin position="349"/>
        <end position="366"/>
    </location>
</feature>
<evidence type="ECO:0000313" key="7">
    <source>
        <dbReference type="EMBL" id="SFZ88777.1"/>
    </source>
</evidence>
<feature type="transmembrane region" description="Helical" evidence="6">
    <location>
        <begin position="224"/>
        <end position="245"/>
    </location>
</feature>
<feature type="transmembrane region" description="Helical" evidence="6">
    <location>
        <begin position="326"/>
        <end position="343"/>
    </location>
</feature>
<feature type="transmembrane region" description="Helical" evidence="6">
    <location>
        <begin position="290"/>
        <end position="314"/>
    </location>
</feature>
<dbReference type="InterPro" id="IPR001248">
    <property type="entry name" value="Pur-cyt_permease"/>
</dbReference>
<comment type="subcellular location">
    <subcellularLocation>
        <location evidence="1">Membrane</location>
        <topology evidence="1">Multi-pass membrane protein</topology>
    </subcellularLocation>
</comment>
<dbReference type="InterPro" id="IPR045225">
    <property type="entry name" value="Uracil/uridine/allantoin_perm"/>
</dbReference>
<sequence length="380" mass="42085">MGSLIMGILCGVMGVLGYLSQQNFVTLIEAVFGKKQSKIFYLLRGLDCAGWYGINIAAATQLIINLVTLITGTKVNTIFYLIIFITLLIINAIIAQSATKLDKLLTLTLLIMAIGIFFVLLNMGSTGINAASALTNSHSLNFRDIIGNICVVAAYWNGFALNMFDFGRNAKDRKTAFWGNCSGIVIGMLAMAVIAAVFSVQAYLTTGNYNWNLSRSLLYLSTNLPAHLLVVTVFLMFMIATNAVANYYPAIQCIKAIRHNNHIKVNASIFLVISSAITPFFISSTTSEIAYYWINLCGTVLAPLLAILICYLILKNSGLITVYQYRWIYLIWTSLYIGVELFTLTILSYLWLVSIIGIFVTVYFIYQINKNKLSLDKLAS</sequence>
<keyword evidence="5 6" id="KW-0472">Membrane</keyword>
<proteinExistence type="inferred from homology"/>
<evidence type="ECO:0000256" key="1">
    <source>
        <dbReference type="ARBA" id="ARBA00004141"/>
    </source>
</evidence>
<feature type="transmembrane region" description="Helical" evidence="6">
    <location>
        <begin position="104"/>
        <end position="125"/>
    </location>
</feature>
<dbReference type="EMBL" id="LT634362">
    <property type="protein sequence ID" value="SFZ88777.1"/>
    <property type="molecule type" value="Genomic_DNA"/>
</dbReference>
<dbReference type="PANTHER" id="PTHR30618:SF0">
    <property type="entry name" value="PURINE-URACIL PERMEASE NCS1"/>
    <property type="match status" value="1"/>
</dbReference>
<feature type="transmembrane region" description="Helical" evidence="6">
    <location>
        <begin position="145"/>
        <end position="164"/>
    </location>
</feature>
<accession>A0A1K2IAN2</accession>
<organism evidence="7">
    <name type="scientific">Loigolactobacillus rennini</name>
    <dbReference type="NCBI Taxonomy" id="238013"/>
    <lineage>
        <taxon>Bacteria</taxon>
        <taxon>Bacillati</taxon>
        <taxon>Bacillota</taxon>
        <taxon>Bacilli</taxon>
        <taxon>Lactobacillales</taxon>
        <taxon>Lactobacillaceae</taxon>
        <taxon>Loigolactobacillus</taxon>
    </lineage>
</organism>
<evidence type="ECO:0000256" key="3">
    <source>
        <dbReference type="ARBA" id="ARBA00022692"/>
    </source>
</evidence>
<keyword evidence="3 6" id="KW-0812">Transmembrane</keyword>
<dbReference type="Pfam" id="PF02133">
    <property type="entry name" value="Transp_cyt_pur"/>
    <property type="match status" value="1"/>
</dbReference>
<feature type="transmembrane region" description="Helical" evidence="6">
    <location>
        <begin position="176"/>
        <end position="204"/>
    </location>
</feature>
<gene>
    <name evidence="7" type="ORF">LREN565_1890</name>
</gene>
<comment type="similarity">
    <text evidence="2">Belongs to the purine-cytosine permease (2.A.39) family.</text>
</comment>
<dbReference type="GO" id="GO:0005886">
    <property type="term" value="C:plasma membrane"/>
    <property type="evidence" value="ECO:0007669"/>
    <property type="project" value="TreeGrafter"/>
</dbReference>
<feature type="transmembrane region" description="Helical" evidence="6">
    <location>
        <begin position="49"/>
        <end position="71"/>
    </location>
</feature>
<evidence type="ECO:0000256" key="6">
    <source>
        <dbReference type="SAM" id="Phobius"/>
    </source>
</evidence>
<dbReference type="AlphaFoldDB" id="A0A1K2IAN2"/>
<feature type="transmembrane region" description="Helical" evidence="6">
    <location>
        <begin position="6"/>
        <end position="28"/>
    </location>
</feature>
<keyword evidence="4 6" id="KW-1133">Transmembrane helix</keyword>
<dbReference type="PANTHER" id="PTHR30618">
    <property type="entry name" value="NCS1 FAMILY PURINE/PYRIMIDINE TRANSPORTER"/>
    <property type="match status" value="1"/>
</dbReference>
<dbReference type="GO" id="GO:0015205">
    <property type="term" value="F:nucleobase transmembrane transporter activity"/>
    <property type="evidence" value="ECO:0007669"/>
    <property type="project" value="TreeGrafter"/>
</dbReference>
<reference evidence="7" key="1">
    <citation type="submission" date="2016-11" db="EMBL/GenBank/DDBJ databases">
        <authorList>
            <person name="Jaros S."/>
            <person name="Januszkiewicz K."/>
            <person name="Wedrychowicz H."/>
        </authorList>
    </citation>
    <scope>NUCLEOTIDE SEQUENCE</scope>
    <source>
        <strain evidence="7">ACA-DC 565</strain>
    </source>
</reference>
<feature type="transmembrane region" description="Helical" evidence="6">
    <location>
        <begin position="77"/>
        <end position="95"/>
    </location>
</feature>
<evidence type="ECO:0000256" key="2">
    <source>
        <dbReference type="ARBA" id="ARBA00008974"/>
    </source>
</evidence>
<dbReference type="Gene3D" id="1.10.4160.10">
    <property type="entry name" value="Hydantoin permease"/>
    <property type="match status" value="1"/>
</dbReference>
<evidence type="ECO:0000256" key="4">
    <source>
        <dbReference type="ARBA" id="ARBA00022989"/>
    </source>
</evidence>
<name>A0A1K2IAN2_9LACO</name>
<protein>
    <submittedName>
        <fullName evidence="7">Cytosine/purine/uracil/thiamine/allantoin permease family protein</fullName>
    </submittedName>
</protein>
<evidence type="ECO:0000256" key="5">
    <source>
        <dbReference type="ARBA" id="ARBA00023136"/>
    </source>
</evidence>